<gene>
    <name evidence="1" type="ORF">L0P57_10640</name>
</gene>
<name>A0ABS9MKN8_9FIRM</name>
<keyword evidence="2" id="KW-1185">Reference proteome</keyword>
<proteinExistence type="predicted"/>
<comment type="caution">
    <text evidence="1">The sequence shown here is derived from an EMBL/GenBank/DDBJ whole genome shotgun (WGS) entry which is preliminary data.</text>
</comment>
<dbReference type="RefSeq" id="WP_237966995.1">
    <property type="nucleotide sequence ID" value="NZ_JAKNHQ010000015.1"/>
</dbReference>
<organism evidence="1 2">
    <name type="scientific">Anaeromassilibacillus senegalensis</name>
    <dbReference type="NCBI Taxonomy" id="1673717"/>
    <lineage>
        <taxon>Bacteria</taxon>
        <taxon>Bacillati</taxon>
        <taxon>Bacillota</taxon>
        <taxon>Clostridia</taxon>
        <taxon>Eubacteriales</taxon>
        <taxon>Acutalibacteraceae</taxon>
        <taxon>Anaeromassilibacillus</taxon>
    </lineage>
</organism>
<dbReference type="Proteomes" id="UP001298681">
    <property type="component" value="Unassembled WGS sequence"/>
</dbReference>
<reference evidence="1 2" key="1">
    <citation type="submission" date="2022-01" db="EMBL/GenBank/DDBJ databases">
        <title>Collection of gut derived symbiotic bacterial strains cultured from healthy donors.</title>
        <authorList>
            <person name="Lin H."/>
            <person name="Kohout C."/>
            <person name="Waligurski E."/>
            <person name="Pamer E.G."/>
        </authorList>
    </citation>
    <scope>NUCLEOTIDE SEQUENCE [LARGE SCALE GENOMIC DNA]</scope>
    <source>
        <strain evidence="1 2">DFI.7.58</strain>
    </source>
</reference>
<protein>
    <submittedName>
        <fullName evidence="1">Uncharacterized protein</fullName>
    </submittedName>
</protein>
<dbReference type="EMBL" id="JAKNHQ010000015">
    <property type="protein sequence ID" value="MCG4611383.1"/>
    <property type="molecule type" value="Genomic_DNA"/>
</dbReference>
<evidence type="ECO:0000313" key="2">
    <source>
        <dbReference type="Proteomes" id="UP001298681"/>
    </source>
</evidence>
<sequence length="49" mass="6118">MYFKKISLDEMGLCRECILLDLPESEKESIKERMRMEFEERDQWPEKYN</sequence>
<accession>A0ABS9MKN8</accession>
<evidence type="ECO:0000313" key="1">
    <source>
        <dbReference type="EMBL" id="MCG4611383.1"/>
    </source>
</evidence>